<dbReference type="GO" id="GO:0000160">
    <property type="term" value="P:phosphorelay signal transduction system"/>
    <property type="evidence" value="ECO:0007669"/>
    <property type="project" value="InterPro"/>
</dbReference>
<dbReference type="InterPro" id="IPR001867">
    <property type="entry name" value="OmpR/PhoB-type_DNA-bd"/>
</dbReference>
<dbReference type="AlphaFoldDB" id="A0A6B8MPP0"/>
<dbReference type="SMART" id="SM00862">
    <property type="entry name" value="Trans_reg_C"/>
    <property type="match status" value="1"/>
</dbReference>
<evidence type="ECO:0000256" key="1">
    <source>
        <dbReference type="ARBA" id="ARBA00023125"/>
    </source>
</evidence>
<dbReference type="Proteomes" id="UP000427108">
    <property type="component" value="Chromosome"/>
</dbReference>
<organism evidence="4 5">
    <name type="scientific">Klebsiella oxytoca</name>
    <dbReference type="NCBI Taxonomy" id="571"/>
    <lineage>
        <taxon>Bacteria</taxon>
        <taxon>Pseudomonadati</taxon>
        <taxon>Pseudomonadota</taxon>
        <taxon>Gammaproteobacteria</taxon>
        <taxon>Enterobacterales</taxon>
        <taxon>Enterobacteriaceae</taxon>
        <taxon>Klebsiella/Raoultella group</taxon>
        <taxon>Klebsiella</taxon>
    </lineage>
</organism>
<sequence length="157" mass="18091">MINIQNGASEYGAVTDMHMNKLYGYLIDSSVLYLPFQQQLISHKGSSCQLRNTMGELLFYLIQHAGKGVVTDDEIILNVWEKNDLSGTYNRLWQVMQNLNKKLNKLGIKSELFMRVRGKGYYLINDKITPLYTRSTTIDRVINLTDGKKQFSYRNGI</sequence>
<dbReference type="PROSITE" id="PS51755">
    <property type="entry name" value="OMPR_PHOB"/>
    <property type="match status" value="1"/>
</dbReference>
<protein>
    <recommendedName>
        <fullName evidence="3">OmpR/PhoB-type domain-containing protein</fullName>
    </recommendedName>
</protein>
<evidence type="ECO:0000313" key="5">
    <source>
        <dbReference type="Proteomes" id="UP000427108"/>
    </source>
</evidence>
<dbReference type="EMBL" id="CP046115">
    <property type="protein sequence ID" value="QGN39745.1"/>
    <property type="molecule type" value="Genomic_DNA"/>
</dbReference>
<gene>
    <name evidence="4" type="ORF">GJ746_21660</name>
</gene>
<dbReference type="OrthoDB" id="6485260at2"/>
<dbReference type="SUPFAM" id="SSF46894">
    <property type="entry name" value="C-terminal effector domain of the bipartite response regulators"/>
    <property type="match status" value="1"/>
</dbReference>
<keyword evidence="1 2" id="KW-0238">DNA-binding</keyword>
<evidence type="ECO:0000259" key="3">
    <source>
        <dbReference type="PROSITE" id="PS51755"/>
    </source>
</evidence>
<dbReference type="InterPro" id="IPR036388">
    <property type="entry name" value="WH-like_DNA-bd_sf"/>
</dbReference>
<proteinExistence type="predicted"/>
<feature type="domain" description="OmpR/PhoB-type" evidence="3">
    <location>
        <begin position="24"/>
        <end position="125"/>
    </location>
</feature>
<dbReference type="GO" id="GO:0003677">
    <property type="term" value="F:DNA binding"/>
    <property type="evidence" value="ECO:0007669"/>
    <property type="project" value="UniProtKB-UniRule"/>
</dbReference>
<evidence type="ECO:0000256" key="2">
    <source>
        <dbReference type="PROSITE-ProRule" id="PRU01091"/>
    </source>
</evidence>
<name>A0A6B8MPP0_KLEOX</name>
<dbReference type="Gene3D" id="1.10.10.10">
    <property type="entry name" value="Winged helix-like DNA-binding domain superfamily/Winged helix DNA-binding domain"/>
    <property type="match status" value="1"/>
</dbReference>
<accession>A0A6B8MPP0</accession>
<reference evidence="4 5" key="1">
    <citation type="submission" date="2019-11" db="EMBL/GenBank/DDBJ databases">
        <title>Isolation and Application of One Kind of P-Hydroxybenzoic Acid Degrading Bacterium in Mitigating Cropping Obstacle of Cucumber.</title>
        <authorList>
            <person name="Wu F."/>
            <person name="An Y."/>
        </authorList>
    </citation>
    <scope>NUCLEOTIDE SEQUENCE [LARGE SCALE GENOMIC DNA]</scope>
    <source>
        <strain evidence="4 5">P620</strain>
    </source>
</reference>
<feature type="DNA-binding region" description="OmpR/PhoB-type" evidence="2">
    <location>
        <begin position="24"/>
        <end position="125"/>
    </location>
</feature>
<dbReference type="Pfam" id="PF00486">
    <property type="entry name" value="Trans_reg_C"/>
    <property type="match status" value="1"/>
</dbReference>
<dbReference type="InterPro" id="IPR016032">
    <property type="entry name" value="Sig_transdc_resp-reg_C-effctor"/>
</dbReference>
<evidence type="ECO:0000313" key="4">
    <source>
        <dbReference type="EMBL" id="QGN39745.1"/>
    </source>
</evidence>
<dbReference type="GO" id="GO:0006355">
    <property type="term" value="P:regulation of DNA-templated transcription"/>
    <property type="evidence" value="ECO:0007669"/>
    <property type="project" value="InterPro"/>
</dbReference>